<feature type="region of interest" description="Disordered" evidence="1">
    <location>
        <begin position="117"/>
        <end position="136"/>
    </location>
</feature>
<sequence>MSKVQKITTVSVRIDKPTAAEWRERASASGLSLSDWIRGAVDANQQTNLPTPQRRPVRVRDTSNDADPALMRQLAGMSNNLNQIARALNECRLAGSSVQLVEVLALLRSIEVQAGRLLPQLPPPPKPMAKGRDDAH</sequence>
<evidence type="ECO:0000313" key="4">
    <source>
        <dbReference type="Proteomes" id="UP000233526"/>
    </source>
</evidence>
<feature type="domain" description="Bacterial mobilisation" evidence="2">
    <location>
        <begin position="72"/>
        <end position="111"/>
    </location>
</feature>
<evidence type="ECO:0000313" key="3">
    <source>
        <dbReference type="EMBL" id="PKQ72348.1"/>
    </source>
</evidence>
<accession>A0A2N3INA3</accession>
<dbReference type="Proteomes" id="UP000233526">
    <property type="component" value="Unassembled WGS sequence"/>
</dbReference>
<dbReference type="Pfam" id="PF05713">
    <property type="entry name" value="MobC"/>
    <property type="match status" value="1"/>
</dbReference>
<protein>
    <submittedName>
        <fullName evidence="3">Mobilization protein</fullName>
    </submittedName>
</protein>
<organism evidence="3 4">
    <name type="scientific">Aeromonas sobria</name>
    <dbReference type="NCBI Taxonomy" id="646"/>
    <lineage>
        <taxon>Bacteria</taxon>
        <taxon>Pseudomonadati</taxon>
        <taxon>Pseudomonadota</taxon>
        <taxon>Gammaproteobacteria</taxon>
        <taxon>Aeromonadales</taxon>
        <taxon>Aeromonadaceae</taxon>
        <taxon>Aeromonas</taxon>
    </lineage>
</organism>
<feature type="region of interest" description="Disordered" evidence="1">
    <location>
        <begin position="42"/>
        <end position="63"/>
    </location>
</feature>
<dbReference type="RefSeq" id="WP_011116719.1">
    <property type="nucleotide sequence ID" value="NZ_CAWNSS010000073.1"/>
</dbReference>
<proteinExistence type="predicted"/>
<dbReference type="InterPro" id="IPR008687">
    <property type="entry name" value="MobC"/>
</dbReference>
<evidence type="ECO:0000259" key="2">
    <source>
        <dbReference type="Pfam" id="PF05713"/>
    </source>
</evidence>
<gene>
    <name evidence="3" type="ORF">AOX56_22005</name>
</gene>
<comment type="caution">
    <text evidence="3">The sequence shown here is derived from an EMBL/GenBank/DDBJ whole genome shotgun (WGS) entry which is preliminary data.</text>
</comment>
<name>A0A2N3INA3_AERSO</name>
<evidence type="ECO:0000256" key="1">
    <source>
        <dbReference type="SAM" id="MobiDB-lite"/>
    </source>
</evidence>
<dbReference type="EMBL" id="LJZX01000073">
    <property type="protein sequence ID" value="PKQ72348.1"/>
    <property type="molecule type" value="Genomic_DNA"/>
</dbReference>
<reference evidence="3 4" key="1">
    <citation type="journal article" date="2017" name="Front. Microbiol.">
        <title>Strong Genomic and Phenotypic Heterogeneity in the Aeromonas sobria Species Complex.</title>
        <authorList>
            <person name="Gauthier J."/>
            <person name="Vincent A.T."/>
            <person name="Charette S.J."/>
            <person name="Derome N."/>
        </authorList>
    </citation>
    <scope>NUCLEOTIDE SEQUENCE [LARGE SCALE GENOMIC DNA]</scope>
    <source>
        <strain evidence="3 4">JF2635</strain>
    </source>
</reference>
<dbReference type="AlphaFoldDB" id="A0A2N3INA3"/>